<comment type="subcellular location">
    <subcellularLocation>
        <location evidence="1">Membrane</location>
        <topology evidence="1">Single-pass membrane protein</topology>
    </subcellularLocation>
</comment>
<dbReference type="PANTHER" id="PTHR36985:SF1">
    <property type="entry name" value="TRANSLOCATION AND ASSEMBLY MODULE SUBUNIT TAMB"/>
    <property type="match status" value="1"/>
</dbReference>
<dbReference type="GO" id="GO:0005886">
    <property type="term" value="C:plasma membrane"/>
    <property type="evidence" value="ECO:0007669"/>
    <property type="project" value="InterPro"/>
</dbReference>
<accession>A0A916TKI4</accession>
<dbReference type="Pfam" id="PF04357">
    <property type="entry name" value="TamB"/>
    <property type="match status" value="1"/>
</dbReference>
<keyword evidence="2" id="KW-0812">Transmembrane</keyword>
<feature type="domain" description="Translocation and assembly module TamB C-terminal" evidence="6">
    <location>
        <begin position="1100"/>
        <end position="1453"/>
    </location>
</feature>
<keyword evidence="4" id="KW-0472">Membrane</keyword>
<keyword evidence="8" id="KW-1185">Reference proteome</keyword>
<evidence type="ECO:0000313" key="7">
    <source>
        <dbReference type="EMBL" id="GGB48947.1"/>
    </source>
</evidence>
<evidence type="ECO:0000256" key="3">
    <source>
        <dbReference type="ARBA" id="ARBA00022989"/>
    </source>
</evidence>
<dbReference type="Proteomes" id="UP000605148">
    <property type="component" value="Unassembled WGS sequence"/>
</dbReference>
<keyword evidence="3" id="KW-1133">Transmembrane helix</keyword>
<evidence type="ECO:0000259" key="6">
    <source>
        <dbReference type="Pfam" id="PF04357"/>
    </source>
</evidence>
<evidence type="ECO:0000313" key="8">
    <source>
        <dbReference type="Proteomes" id="UP000605148"/>
    </source>
</evidence>
<dbReference type="PANTHER" id="PTHR36985">
    <property type="entry name" value="TRANSLOCATION AND ASSEMBLY MODULE SUBUNIT TAMB"/>
    <property type="match status" value="1"/>
</dbReference>
<gene>
    <name evidence="7" type="ORF">GCM10011316_21340</name>
</gene>
<evidence type="ECO:0000256" key="1">
    <source>
        <dbReference type="ARBA" id="ARBA00004167"/>
    </source>
</evidence>
<evidence type="ECO:0000256" key="2">
    <source>
        <dbReference type="ARBA" id="ARBA00022692"/>
    </source>
</evidence>
<dbReference type="RefSeq" id="WP_150496367.1">
    <property type="nucleotide sequence ID" value="NZ_BMFA01000006.1"/>
</dbReference>
<comment type="caution">
    <text evidence="7">The sequence shown here is derived from an EMBL/GenBank/DDBJ whole genome shotgun (WGS) entry which is preliminary data.</text>
</comment>
<organism evidence="7 8">
    <name type="scientific">Roseibium aquae</name>
    <dbReference type="NCBI Taxonomy" id="1323746"/>
    <lineage>
        <taxon>Bacteria</taxon>
        <taxon>Pseudomonadati</taxon>
        <taxon>Pseudomonadota</taxon>
        <taxon>Alphaproteobacteria</taxon>
        <taxon>Hyphomicrobiales</taxon>
        <taxon>Stappiaceae</taxon>
        <taxon>Roseibium</taxon>
    </lineage>
</organism>
<reference evidence="7" key="2">
    <citation type="submission" date="2020-09" db="EMBL/GenBank/DDBJ databases">
        <authorList>
            <person name="Sun Q."/>
            <person name="Zhou Y."/>
        </authorList>
    </citation>
    <scope>NUCLEOTIDE SEQUENCE</scope>
    <source>
        <strain evidence="7">CGMCC 1.12426</strain>
    </source>
</reference>
<proteinExistence type="predicted"/>
<evidence type="ECO:0000256" key="5">
    <source>
        <dbReference type="SAM" id="MobiDB-lite"/>
    </source>
</evidence>
<dbReference type="EMBL" id="BMFA01000006">
    <property type="protein sequence ID" value="GGB48947.1"/>
    <property type="molecule type" value="Genomic_DNA"/>
</dbReference>
<reference evidence="7" key="1">
    <citation type="journal article" date="2014" name="Int. J. Syst. Evol. Microbiol.">
        <title>Complete genome sequence of Corynebacterium casei LMG S-19264T (=DSM 44701T), isolated from a smear-ripened cheese.</title>
        <authorList>
            <consortium name="US DOE Joint Genome Institute (JGI-PGF)"/>
            <person name="Walter F."/>
            <person name="Albersmeier A."/>
            <person name="Kalinowski J."/>
            <person name="Ruckert C."/>
        </authorList>
    </citation>
    <scope>NUCLEOTIDE SEQUENCE</scope>
    <source>
        <strain evidence="7">CGMCC 1.12426</strain>
    </source>
</reference>
<protein>
    <submittedName>
        <fullName evidence="7">DUF490 domain-containing protein</fullName>
    </submittedName>
</protein>
<dbReference type="OrthoDB" id="7784409at2"/>
<feature type="region of interest" description="Disordered" evidence="5">
    <location>
        <begin position="1204"/>
        <end position="1224"/>
    </location>
</feature>
<name>A0A916TKI4_9HYPH</name>
<feature type="region of interest" description="Disordered" evidence="5">
    <location>
        <begin position="117"/>
        <end position="138"/>
    </location>
</feature>
<sequence length="1453" mass="148615">MTYVTRFLRSLVWLVLFVLAIPVVVLLVLQVPAGQALLSGVLSSLASSDKRTVSVEGLSIGLGLSQIRVAAVELADENGVWFDARSLAVDWRPLELLTGTASISEIRAGEILLARLPNPAPDDGQDPPPPSADGSPLPGIGLTVDRVDLKDVSLGAPVIGTDVSIAVSGAARLIPDPLVLSASLDVQRIDGIQGAISADLEFAPEAEQLSFDLDVDEPRDGLIANLLQVEGLPGLTAKLTGSGPLTDWAASLSLALDRQPTVSGTARLTSDAQQRQLTFDLDGQIEPLMPPEAAAFFLGTTDIAGTARFSADFKPLAADLKLSTGTLNLTANAVTDQDFSRFDGSMDLDVSAGGGALIAVDMGDRRVAFGPARIETRLAGRRDAADWSLSLTAGRVQTAEGHFEAANLTISGKGANLTPETLASDFSVKLDVSGVSAAMPELAALNGGIGLEATGRLARRPLLAELTHAQVTTSAATLILDGASATPTEANAQGKLQVANLKSFEDLAGLPLTGALATTFNVAGNPRDLTLTADLSTAARGLSSGIAAVDGLLGPEPRLSFRVTGNQLSSLDLENLSLTSAGLILNGSGEYENASLDSQFDAQLPDLSRIDPQLSGKLAFDLSLNGPFDGLSVDLEGNSAEILLAGTALKDLRIDLDARAQAVAPQGSLSVTARLGDLPLSIEADVESADGTTRIEPLEALLGSNRATGGFTIGDTGRVLETLTGSIEINAPQLGELSPLLLTDIGGALSGSIKAVGDDSGSRLTADLSGTKIRGPGFDLASTRLTFALPAPFDPAALQADVSVDDLLAGGQPIHKITLSARPGPQATALNAEIRLSAGGSSDGLSLAGDLSTIEGGYRLALSQLNGRYQRLTTRLAEPATVDIQDQAVAIPQLALALGDGRLTVSGQAGETLDMKADLSRVPLSLVNAVQPGLGLGGTLSGQITATGSADNPAAAWSITGAGLTAAPLRDNGIPALELTTKGSMRSSRIELTTGVSGPSGLGVTATGALGLADRQAIDISLEGAVPLALARRQLTEAGLRATGTMSIKGRVGGTLAAPLYSIDALPQDVSVTGLSTGFTVRNVTGSVSANQDTIAIKDIRADIATGGTLSASGTVGLGDEMPADISARIDQGRYIQAGLVNALVDAGLSVSGPLASPSRSALISGTVTINKADISVPETLAGAVSPVAVRHINAPPAVRKQVAELGGDKADRPASGSQAQPPRLDVTLSAPGRIFVRGRGLDAELQGNLRIVGTTAEPQAIGSFNLRRGQFNILTRRLQFSSGSATFNGSLTPDLAFTATTSVRGTQITVTVSGPADDPAIAFTSAPELPQDEVLALLLFGKEMGNLSPAQIAQLAGSIATLTGGSDNGPLAAVRRSLGLDVVDVNTDGEGGPSLAVGKYINDNIYLGVEQGAGSESSRVQVDIELDRGLKLRGEVGADGSSKAGIFFEREY</sequence>
<dbReference type="InterPro" id="IPR007452">
    <property type="entry name" value="TamB_C"/>
</dbReference>
<dbReference type="GO" id="GO:0009306">
    <property type="term" value="P:protein secretion"/>
    <property type="evidence" value="ECO:0007669"/>
    <property type="project" value="InterPro"/>
</dbReference>
<evidence type="ECO:0000256" key="4">
    <source>
        <dbReference type="ARBA" id="ARBA00023136"/>
    </source>
</evidence>